<protein>
    <recommendedName>
        <fullName evidence="2">histidine kinase</fullName>
        <ecNumber evidence="2">2.7.13.3</ecNumber>
    </recommendedName>
</protein>
<keyword evidence="5" id="KW-0547">Nucleotide-binding</keyword>
<dbReference type="AlphaFoldDB" id="A0A5B7WS42"/>
<evidence type="ECO:0000256" key="5">
    <source>
        <dbReference type="ARBA" id="ARBA00022741"/>
    </source>
</evidence>
<dbReference type="Gene3D" id="3.30.565.10">
    <property type="entry name" value="Histidine kinase-like ATPase, C-terminal domain"/>
    <property type="match status" value="1"/>
</dbReference>
<dbReference type="GO" id="GO:0046983">
    <property type="term" value="F:protein dimerization activity"/>
    <property type="evidence" value="ECO:0007669"/>
    <property type="project" value="InterPro"/>
</dbReference>
<dbReference type="SUPFAM" id="SSF55874">
    <property type="entry name" value="ATPase domain of HSP90 chaperone/DNA topoisomerase II/histidine kinase"/>
    <property type="match status" value="1"/>
</dbReference>
<dbReference type="InterPro" id="IPR050482">
    <property type="entry name" value="Sensor_HK_TwoCompSys"/>
</dbReference>
<reference evidence="10 11" key="1">
    <citation type="submission" date="2018-12" db="EMBL/GenBank/DDBJ databases">
        <title>Complete Genome Sequence of Glutamicibacter creatinolyticus strain LGCM259,isolated from an abscess of a 12-year-old mare in Italy.</title>
        <authorList>
            <person name="Santos R.G."/>
            <person name="Silva A.L."/>
            <person name="Seyffert N."/>
            <person name="Castro T.L.P."/>
            <person name="Attili A.R."/>
            <person name="Rifici C."/>
            <person name="Mazzullo G."/>
            <person name="Brenig B."/>
            <person name="Venanzi F."/>
            <person name="Azevedo V."/>
        </authorList>
    </citation>
    <scope>NUCLEOTIDE SEQUENCE [LARGE SCALE GENOMIC DNA]</scope>
    <source>
        <strain evidence="10 11">LGCM 259</strain>
    </source>
</reference>
<sequence length="236" mass="26129">MLEKNQQSAQQMELLRERTESAIRDERKNIARDLHDIVAHDITIVAMQSKAAKFANNESTFREAVEVISKLSSETLHDLRLMLNVLRSDGTMSDIGADLDGKPSATTIQALQGVSVFSQRLADAGFDVHTDVDEEITQLPRSAHTALYRVMQEATTNIIKHAEPGSQCSISLKRRGDTAVLRMVNQVMTSKKIATNDALWGGSGLIGMEDRMRAFGGQFEAGKHAHQWILVAEIPF</sequence>
<evidence type="ECO:0000256" key="2">
    <source>
        <dbReference type="ARBA" id="ARBA00012438"/>
    </source>
</evidence>
<evidence type="ECO:0000256" key="6">
    <source>
        <dbReference type="ARBA" id="ARBA00022777"/>
    </source>
</evidence>
<proteinExistence type="predicted"/>
<dbReference type="GO" id="GO:0016020">
    <property type="term" value="C:membrane"/>
    <property type="evidence" value="ECO:0007669"/>
    <property type="project" value="InterPro"/>
</dbReference>
<dbReference type="Proteomes" id="UP000307000">
    <property type="component" value="Chromosome"/>
</dbReference>
<evidence type="ECO:0000256" key="1">
    <source>
        <dbReference type="ARBA" id="ARBA00000085"/>
    </source>
</evidence>
<dbReference type="PANTHER" id="PTHR24421:SF10">
    <property type="entry name" value="NITRATE_NITRITE SENSOR PROTEIN NARQ"/>
    <property type="match status" value="1"/>
</dbReference>
<dbReference type="Pfam" id="PF07730">
    <property type="entry name" value="HisKA_3"/>
    <property type="match status" value="1"/>
</dbReference>
<keyword evidence="7" id="KW-0067">ATP-binding</keyword>
<dbReference type="InterPro" id="IPR011712">
    <property type="entry name" value="Sig_transdc_His_kin_sub3_dim/P"/>
</dbReference>
<dbReference type="CDD" id="cd16917">
    <property type="entry name" value="HATPase_UhpB-NarQ-NarX-like"/>
    <property type="match status" value="1"/>
</dbReference>
<dbReference type="EC" id="2.7.13.3" evidence="2"/>
<dbReference type="PANTHER" id="PTHR24421">
    <property type="entry name" value="NITRATE/NITRITE SENSOR PROTEIN NARX-RELATED"/>
    <property type="match status" value="1"/>
</dbReference>
<evidence type="ECO:0000256" key="4">
    <source>
        <dbReference type="ARBA" id="ARBA00022679"/>
    </source>
</evidence>
<feature type="domain" description="Signal transduction histidine kinase subgroup 3 dimerisation and phosphoacceptor" evidence="9">
    <location>
        <begin position="26"/>
        <end position="89"/>
    </location>
</feature>
<evidence type="ECO:0000256" key="7">
    <source>
        <dbReference type="ARBA" id="ARBA00022840"/>
    </source>
</evidence>
<gene>
    <name evidence="10" type="ORF">GcLGCM259_0302</name>
</gene>
<evidence type="ECO:0000313" key="10">
    <source>
        <dbReference type="EMBL" id="QCY46084.1"/>
    </source>
</evidence>
<evidence type="ECO:0000256" key="8">
    <source>
        <dbReference type="ARBA" id="ARBA00023012"/>
    </source>
</evidence>
<dbReference type="GO" id="GO:0000155">
    <property type="term" value="F:phosphorelay sensor kinase activity"/>
    <property type="evidence" value="ECO:0007669"/>
    <property type="project" value="InterPro"/>
</dbReference>
<keyword evidence="3" id="KW-0597">Phosphoprotein</keyword>
<dbReference type="Gene3D" id="1.20.5.1930">
    <property type="match status" value="1"/>
</dbReference>
<dbReference type="EMBL" id="CP034412">
    <property type="protein sequence ID" value="QCY46084.1"/>
    <property type="molecule type" value="Genomic_DNA"/>
</dbReference>
<dbReference type="GO" id="GO:0005524">
    <property type="term" value="F:ATP binding"/>
    <property type="evidence" value="ECO:0007669"/>
    <property type="project" value="UniProtKB-KW"/>
</dbReference>
<dbReference type="KEGG" id="gcr:GcLGCM259_0302"/>
<dbReference type="InterPro" id="IPR036890">
    <property type="entry name" value="HATPase_C_sf"/>
</dbReference>
<keyword evidence="11" id="KW-1185">Reference proteome</keyword>
<evidence type="ECO:0000256" key="3">
    <source>
        <dbReference type="ARBA" id="ARBA00022553"/>
    </source>
</evidence>
<name>A0A5B7WS42_9MICC</name>
<keyword evidence="4" id="KW-0808">Transferase</keyword>
<organism evidence="10 11">
    <name type="scientific">Glutamicibacter creatinolyticus</name>
    <dbReference type="NCBI Taxonomy" id="162496"/>
    <lineage>
        <taxon>Bacteria</taxon>
        <taxon>Bacillati</taxon>
        <taxon>Actinomycetota</taxon>
        <taxon>Actinomycetes</taxon>
        <taxon>Micrococcales</taxon>
        <taxon>Micrococcaceae</taxon>
        <taxon>Glutamicibacter</taxon>
    </lineage>
</organism>
<evidence type="ECO:0000259" key="9">
    <source>
        <dbReference type="Pfam" id="PF07730"/>
    </source>
</evidence>
<keyword evidence="6" id="KW-0418">Kinase</keyword>
<accession>A0A5B7WS42</accession>
<keyword evidence="8" id="KW-0902">Two-component regulatory system</keyword>
<evidence type="ECO:0000313" key="11">
    <source>
        <dbReference type="Proteomes" id="UP000307000"/>
    </source>
</evidence>
<comment type="catalytic activity">
    <reaction evidence="1">
        <text>ATP + protein L-histidine = ADP + protein N-phospho-L-histidine.</text>
        <dbReference type="EC" id="2.7.13.3"/>
    </reaction>
</comment>